<evidence type="ECO:0000313" key="1">
    <source>
        <dbReference type="EMBL" id="EJR11753.1"/>
    </source>
</evidence>
<accession>A0A9W5K1B0</accession>
<dbReference type="AlphaFoldDB" id="A0A9W5K1B0"/>
<gene>
    <name evidence="1" type="ORF">IIA_05860</name>
</gene>
<evidence type="ECO:0000313" key="2">
    <source>
        <dbReference type="Proteomes" id="UP000006607"/>
    </source>
</evidence>
<protein>
    <submittedName>
        <fullName evidence="1">Uncharacterized protein</fullName>
    </submittedName>
</protein>
<proteinExistence type="predicted"/>
<dbReference type="Proteomes" id="UP000006607">
    <property type="component" value="Unassembled WGS sequence"/>
</dbReference>
<organism evidence="1 2">
    <name type="scientific">Bacillus cereus (strain VD014)</name>
    <dbReference type="NCBI Taxonomy" id="1053223"/>
    <lineage>
        <taxon>Bacteria</taxon>
        <taxon>Bacillati</taxon>
        <taxon>Bacillota</taxon>
        <taxon>Bacilli</taxon>
        <taxon>Bacillales</taxon>
        <taxon>Bacillaceae</taxon>
        <taxon>Bacillus</taxon>
        <taxon>Bacillus cereus group</taxon>
    </lineage>
</organism>
<reference evidence="1" key="1">
    <citation type="submission" date="2012-04" db="EMBL/GenBank/DDBJ databases">
        <title>The Genome Sequence of Bacillus cereus VD014.</title>
        <authorList>
            <consortium name="The Broad Institute Genome Sequencing Platform"/>
            <consortium name="The Broad Institute Genome Sequencing Center for Infectious Disease"/>
            <person name="Feldgarden M."/>
            <person name="Van der Auwera G.A."/>
            <person name="Mahillon J."/>
            <person name="Duprez V."/>
            <person name="Timmery S."/>
            <person name="Mattelet C."/>
            <person name="Dierick K."/>
            <person name="Sun M."/>
            <person name="Yu Z."/>
            <person name="Zhu L."/>
            <person name="Hu X."/>
            <person name="Shank E.B."/>
            <person name="Swiecicka I."/>
            <person name="Hansen B.M."/>
            <person name="Andrup L."/>
            <person name="Young S.K."/>
            <person name="Zeng Q."/>
            <person name="Gargeya S."/>
            <person name="Fitzgerald M."/>
            <person name="Haas B."/>
            <person name="Abouelleil A."/>
            <person name="Alvarado L."/>
            <person name="Arachchi H.M."/>
            <person name="Berlin A."/>
            <person name="Chapman S.B."/>
            <person name="Goldberg J."/>
            <person name="Griggs A."/>
            <person name="Gujja S."/>
            <person name="Hansen M."/>
            <person name="Howarth C."/>
            <person name="Imamovic A."/>
            <person name="Larimer J."/>
            <person name="McCowen C."/>
            <person name="Montmayeur A."/>
            <person name="Murphy C."/>
            <person name="Neiman D."/>
            <person name="Pearson M."/>
            <person name="Priest M."/>
            <person name="Roberts A."/>
            <person name="Saif S."/>
            <person name="Shea T."/>
            <person name="Sisk P."/>
            <person name="Sykes S."/>
            <person name="Wortman J."/>
            <person name="Nusbaum C."/>
            <person name="Birren B."/>
        </authorList>
    </citation>
    <scope>NUCLEOTIDE SEQUENCE</scope>
    <source>
        <strain evidence="1">VD014</strain>
    </source>
</reference>
<dbReference type="EMBL" id="AHER01000063">
    <property type="protein sequence ID" value="EJR11753.1"/>
    <property type="molecule type" value="Genomic_DNA"/>
</dbReference>
<sequence length="109" mass="12865">MPHTYEHAWSVKKPSSESHAWSYKHACDACLAEIEVRHGVDWKVTDVVFEDLGRETETDVTWDGKRTWKCTHRVKATYEIVHRGNPELDVPIFENHIKITYKMHNVNYK</sequence>
<name>A0A9W5K1B0_BACC8</name>
<comment type="caution">
    <text evidence="1">The sequence shown here is derived from an EMBL/GenBank/DDBJ whole genome shotgun (WGS) entry which is preliminary data.</text>
</comment>
<dbReference type="RefSeq" id="WP_001120868.1">
    <property type="nucleotide sequence ID" value="NZ_JH792027.1"/>
</dbReference>